<feature type="region of interest" description="Disordered" evidence="1">
    <location>
        <begin position="141"/>
        <end position="177"/>
    </location>
</feature>
<dbReference type="AlphaFoldDB" id="H6N797"/>
<evidence type="ECO:0000256" key="1">
    <source>
        <dbReference type="SAM" id="MobiDB-lite"/>
    </source>
</evidence>
<protein>
    <submittedName>
        <fullName evidence="2">Uncharacterized protein</fullName>
    </submittedName>
</protein>
<dbReference type="KEGG" id="mhe:MHC_03295"/>
<reference evidence="2 3" key="1">
    <citation type="journal article" date="2012" name="J. Bacteriol.">
        <title>Complete genome sequence of Mycoplasma haemocanis strain Illinois.</title>
        <authorList>
            <person name="do Nascimento N.C."/>
            <person name="Guimaraes A.M."/>
            <person name="Santos A.P."/>
            <person name="Sanmiguel P.J."/>
            <person name="Messick J.B."/>
        </authorList>
    </citation>
    <scope>NUCLEOTIDE SEQUENCE [LARGE SCALE GENOMIC DNA]</scope>
    <source>
        <strain evidence="2 3">Illinois</strain>
    </source>
</reference>
<sequence>MNSLKLGLSLLGGTGIVSTAVAGAYHYGYFSSKTNTIKDRLINEKYQLLKEGDSSHWTESLKKYKEKHPSESSYDEPKIKKLCQDLVGRVNFSKEDYNKAKKYCVVPQTISERLKALEFTLLDTNGSNSTTKWKSLSDEYKNTGENDKKLSDLNKSEVGNGDSNGDKLKSKCKDVSSKTHWEDNYDSLLENTKRWCTEEGFKQLPQSTSQQ</sequence>
<name>H6N797_MYCHN</name>
<evidence type="ECO:0000313" key="3">
    <source>
        <dbReference type="Proteomes" id="UP000009135"/>
    </source>
</evidence>
<feature type="compositionally biased region" description="Basic and acidic residues" evidence="1">
    <location>
        <begin position="141"/>
        <end position="155"/>
    </location>
</feature>
<proteinExistence type="predicted"/>
<dbReference type="STRING" id="1111676.MHC_03295"/>
<feature type="compositionally biased region" description="Basic and acidic residues" evidence="1">
    <location>
        <begin position="164"/>
        <end position="177"/>
    </location>
</feature>
<gene>
    <name evidence="2" type="ordered locus">MHC_03295</name>
</gene>
<organism evidence="2 3">
    <name type="scientific">Mycoplasma haemocanis (strain Illinois)</name>
    <dbReference type="NCBI Taxonomy" id="1111676"/>
    <lineage>
        <taxon>Bacteria</taxon>
        <taxon>Bacillati</taxon>
        <taxon>Mycoplasmatota</taxon>
        <taxon>Mollicutes</taxon>
        <taxon>Mycoplasmataceae</taxon>
        <taxon>Mycoplasma</taxon>
    </lineage>
</organism>
<dbReference type="EMBL" id="CP003199">
    <property type="protein sequence ID" value="AEW45519.1"/>
    <property type="molecule type" value="Genomic_DNA"/>
</dbReference>
<evidence type="ECO:0000313" key="2">
    <source>
        <dbReference type="EMBL" id="AEW45519.1"/>
    </source>
</evidence>
<dbReference type="HOGENOM" id="CLU_098620_3_0_14"/>
<keyword evidence="3" id="KW-1185">Reference proteome</keyword>
<dbReference type="Proteomes" id="UP000009135">
    <property type="component" value="Chromosome"/>
</dbReference>
<accession>H6N797</accession>
<dbReference type="OrthoDB" id="9833272at2"/>